<dbReference type="GO" id="GO:0000287">
    <property type="term" value="F:magnesium ion binding"/>
    <property type="evidence" value="ECO:0007669"/>
    <property type="project" value="TreeGrafter"/>
</dbReference>
<evidence type="ECO:0000313" key="1">
    <source>
        <dbReference type="EMBL" id="RZT02578.1"/>
    </source>
</evidence>
<proteinExistence type="predicted"/>
<name>A0A4Q7PR91_9FIRM</name>
<evidence type="ECO:0008006" key="3">
    <source>
        <dbReference type="Google" id="ProtNLM"/>
    </source>
</evidence>
<dbReference type="AlphaFoldDB" id="A0A4Q7PR91"/>
<dbReference type="Proteomes" id="UP000292927">
    <property type="component" value="Unassembled WGS sequence"/>
</dbReference>
<sequence length="271" mass="30668">MIGLDLDGTVFNDEKKITAHTKEVLAAAIRRGIVVLPATGRPQSGLPEEFLEIPGVRYAVTSNGGRIVDLESGEAVYECRMPWELTQQVIRQVRDVPGSVWEVYCDGKCLVEKEEYRYIEHPLMPQALKDYIRKSRIYVPKLTEKLRENRAGAEKMHMLFERTEDRDGTLELLRQNQDLQVSIAAPFNLEINYARAGKGKGLLELGRLLGIRREEIMACGDSWNDWTMLKSVGFPVVMGNADPETKKLGAFITRSNEEDGVAYAIEKFILH</sequence>
<dbReference type="SFLD" id="SFLDS00003">
    <property type="entry name" value="Haloacid_Dehalogenase"/>
    <property type="match status" value="1"/>
</dbReference>
<dbReference type="PANTHER" id="PTHR10000:SF8">
    <property type="entry name" value="HAD SUPERFAMILY HYDROLASE-LIKE, TYPE 3"/>
    <property type="match status" value="1"/>
</dbReference>
<dbReference type="GO" id="GO:0016791">
    <property type="term" value="F:phosphatase activity"/>
    <property type="evidence" value="ECO:0007669"/>
    <property type="project" value="TreeGrafter"/>
</dbReference>
<dbReference type="SUPFAM" id="SSF56784">
    <property type="entry name" value="HAD-like"/>
    <property type="match status" value="1"/>
</dbReference>
<dbReference type="NCBIfam" id="TIGR01484">
    <property type="entry name" value="HAD-SF-IIB"/>
    <property type="match status" value="1"/>
</dbReference>
<organism evidence="1 2">
    <name type="scientific">Cuneatibacter caecimuris</name>
    <dbReference type="NCBI Taxonomy" id="1796618"/>
    <lineage>
        <taxon>Bacteria</taxon>
        <taxon>Bacillati</taxon>
        <taxon>Bacillota</taxon>
        <taxon>Clostridia</taxon>
        <taxon>Lachnospirales</taxon>
        <taxon>Lachnospiraceae</taxon>
        <taxon>Cuneatibacter</taxon>
    </lineage>
</organism>
<dbReference type="Gene3D" id="3.40.50.1000">
    <property type="entry name" value="HAD superfamily/HAD-like"/>
    <property type="match status" value="1"/>
</dbReference>
<dbReference type="Pfam" id="PF08282">
    <property type="entry name" value="Hydrolase_3"/>
    <property type="match status" value="1"/>
</dbReference>
<protein>
    <recommendedName>
        <fullName evidence="3">Cof subfamily protein (Haloacid dehalogenase superfamily)/HAD superfamily hydrolase (TIGR01484 family)</fullName>
    </recommendedName>
</protein>
<dbReference type="PROSITE" id="PS01229">
    <property type="entry name" value="COF_2"/>
    <property type="match status" value="1"/>
</dbReference>
<accession>A0A4Q7PR91</accession>
<evidence type="ECO:0000313" key="2">
    <source>
        <dbReference type="Proteomes" id="UP000292927"/>
    </source>
</evidence>
<dbReference type="GO" id="GO:0005829">
    <property type="term" value="C:cytosol"/>
    <property type="evidence" value="ECO:0007669"/>
    <property type="project" value="TreeGrafter"/>
</dbReference>
<comment type="caution">
    <text evidence="1">The sequence shown here is derived from an EMBL/GenBank/DDBJ whole genome shotgun (WGS) entry which is preliminary data.</text>
</comment>
<dbReference type="SFLD" id="SFLDG01140">
    <property type="entry name" value="C2.B:_Phosphomannomutase_and_P"/>
    <property type="match status" value="1"/>
</dbReference>
<dbReference type="InterPro" id="IPR023214">
    <property type="entry name" value="HAD_sf"/>
</dbReference>
<dbReference type="InterPro" id="IPR036412">
    <property type="entry name" value="HAD-like_sf"/>
</dbReference>
<dbReference type="Gene3D" id="3.30.1240.10">
    <property type="match status" value="1"/>
</dbReference>
<gene>
    <name evidence="1" type="ORF">EV209_0699</name>
</gene>
<keyword evidence="2" id="KW-1185">Reference proteome</keyword>
<dbReference type="PANTHER" id="PTHR10000">
    <property type="entry name" value="PHOSPHOSERINE PHOSPHATASE"/>
    <property type="match status" value="1"/>
</dbReference>
<dbReference type="EMBL" id="SGXF01000001">
    <property type="protein sequence ID" value="RZT02578.1"/>
    <property type="molecule type" value="Genomic_DNA"/>
</dbReference>
<reference evidence="1 2" key="1">
    <citation type="submission" date="2019-02" db="EMBL/GenBank/DDBJ databases">
        <title>Genomic Encyclopedia of Type Strains, Phase IV (KMG-IV): sequencing the most valuable type-strain genomes for metagenomic binning, comparative biology and taxonomic classification.</title>
        <authorList>
            <person name="Goeker M."/>
        </authorList>
    </citation>
    <scope>NUCLEOTIDE SEQUENCE [LARGE SCALE GENOMIC DNA]</scope>
    <source>
        <strain evidence="1 2">DSM 29486</strain>
    </source>
</reference>
<dbReference type="InterPro" id="IPR006379">
    <property type="entry name" value="HAD-SF_hydro_IIB"/>
</dbReference>